<comment type="caution">
    <text evidence="2">The sequence shown here is derived from an EMBL/GenBank/DDBJ whole genome shotgun (WGS) entry which is preliminary data.</text>
</comment>
<accession>A0A919B2I9</accession>
<keyword evidence="3" id="KW-1185">Reference proteome</keyword>
<reference evidence="2" key="1">
    <citation type="journal article" date="2014" name="Int. J. Syst. Evol. Microbiol.">
        <title>Complete genome sequence of Corynebacterium casei LMG S-19264T (=DSM 44701T), isolated from a smear-ripened cheese.</title>
        <authorList>
            <consortium name="US DOE Joint Genome Institute (JGI-PGF)"/>
            <person name="Walter F."/>
            <person name="Albersmeier A."/>
            <person name="Kalinowski J."/>
            <person name="Ruckert C."/>
        </authorList>
    </citation>
    <scope>NUCLEOTIDE SEQUENCE</scope>
    <source>
        <strain evidence="2">JCM 4059</strain>
    </source>
</reference>
<dbReference type="AlphaFoldDB" id="A0A919B2I9"/>
<dbReference type="RefSeq" id="WP_190129112.1">
    <property type="nucleotide sequence ID" value="NZ_BNBD01000003.1"/>
</dbReference>
<proteinExistence type="predicted"/>
<reference evidence="2" key="2">
    <citation type="submission" date="2020-09" db="EMBL/GenBank/DDBJ databases">
        <authorList>
            <person name="Sun Q."/>
            <person name="Ohkuma M."/>
        </authorList>
    </citation>
    <scope>NUCLEOTIDE SEQUENCE</scope>
    <source>
        <strain evidence="2">JCM 4059</strain>
    </source>
</reference>
<name>A0A919B2I9_9ACTN</name>
<sequence>MIQQYPDELEADLLEHFGIDLLGLWRGQLSLRRISVLIKALMGKAGRSALLAAFDESATWSVQEHLSARISDSLELANFFFLKAHSSESQGLTPPDPIRRPGQPEPAKRESNFASGEELSAFLAGMSNL</sequence>
<dbReference type="EMBL" id="BNBD01000003">
    <property type="protein sequence ID" value="GHF38636.1"/>
    <property type="molecule type" value="Genomic_DNA"/>
</dbReference>
<gene>
    <name evidence="2" type="ORF">GCM10010218_19780</name>
</gene>
<feature type="region of interest" description="Disordered" evidence="1">
    <location>
        <begin position="87"/>
        <end position="114"/>
    </location>
</feature>
<organism evidence="2 3">
    <name type="scientific">Streptomyces mashuensis</name>
    <dbReference type="NCBI Taxonomy" id="33904"/>
    <lineage>
        <taxon>Bacteria</taxon>
        <taxon>Bacillati</taxon>
        <taxon>Actinomycetota</taxon>
        <taxon>Actinomycetes</taxon>
        <taxon>Kitasatosporales</taxon>
        <taxon>Streptomycetaceae</taxon>
        <taxon>Streptomyces</taxon>
    </lineage>
</organism>
<evidence type="ECO:0000256" key="1">
    <source>
        <dbReference type="SAM" id="MobiDB-lite"/>
    </source>
</evidence>
<evidence type="ECO:0000313" key="3">
    <source>
        <dbReference type="Proteomes" id="UP000638313"/>
    </source>
</evidence>
<evidence type="ECO:0000313" key="2">
    <source>
        <dbReference type="EMBL" id="GHF38636.1"/>
    </source>
</evidence>
<protein>
    <submittedName>
        <fullName evidence="2">Uncharacterized protein</fullName>
    </submittedName>
</protein>
<dbReference type="Proteomes" id="UP000638313">
    <property type="component" value="Unassembled WGS sequence"/>
</dbReference>